<name>A0A136PW53_9ACTN</name>
<keyword evidence="3" id="KW-1185">Reference proteome</keyword>
<evidence type="ECO:0008006" key="4">
    <source>
        <dbReference type="Google" id="ProtNLM"/>
    </source>
</evidence>
<feature type="transmembrane region" description="Helical" evidence="1">
    <location>
        <begin position="53"/>
        <end position="71"/>
    </location>
</feature>
<evidence type="ECO:0000313" key="3">
    <source>
        <dbReference type="Proteomes" id="UP000070620"/>
    </source>
</evidence>
<keyword evidence="1" id="KW-0472">Membrane</keyword>
<comment type="caution">
    <text evidence="2">The sequence shown here is derived from an EMBL/GenBank/DDBJ whole genome shotgun (WGS) entry which is preliminary data.</text>
</comment>
<organism evidence="2 3">
    <name type="scientific">Micromonospora rosaria</name>
    <dbReference type="NCBI Taxonomy" id="47874"/>
    <lineage>
        <taxon>Bacteria</taxon>
        <taxon>Bacillati</taxon>
        <taxon>Actinomycetota</taxon>
        <taxon>Actinomycetes</taxon>
        <taxon>Micromonosporales</taxon>
        <taxon>Micromonosporaceae</taxon>
        <taxon>Micromonospora</taxon>
    </lineage>
</organism>
<reference evidence="2 3" key="1">
    <citation type="submission" date="2016-01" db="EMBL/GenBank/DDBJ databases">
        <title>Whole genome sequence and analysis of Micromonospora rosaria DSM 803, which can produce antibacterial substance rosamicin.</title>
        <authorList>
            <person name="Yang H."/>
            <person name="He X."/>
            <person name="Zhu D."/>
        </authorList>
    </citation>
    <scope>NUCLEOTIDE SEQUENCE [LARGE SCALE GENOMIC DNA]</scope>
    <source>
        <strain evidence="2 3">DSM 803</strain>
    </source>
</reference>
<sequence length="195" mass="20742">MHDCDEVIGLREYRDPRKPWWLLVLLAFVVGVAALWAPTLWGGFRELGTAGKVVAVLWPVVIVAVLLLPALTRRGSRGVARGGLRSAGGPAAGSAARLCPHGVGLPHGGPAGRLLPWSDVADLRVFPDAKGRGGVVGARLRAHVEPTGLPPLARMIEDGSVPDDPSWRWLGVVRDSAEAERVAARSSGWRQATPR</sequence>
<evidence type="ECO:0000313" key="2">
    <source>
        <dbReference type="EMBL" id="KXK62593.1"/>
    </source>
</evidence>
<accession>A0A136PW53</accession>
<dbReference type="RefSeq" id="WP_157527243.1">
    <property type="nucleotide sequence ID" value="NZ_JBIUBN010000028.1"/>
</dbReference>
<dbReference type="OrthoDB" id="3376786at2"/>
<protein>
    <recommendedName>
        <fullName evidence="4">PH domain-containing protein</fullName>
    </recommendedName>
</protein>
<gene>
    <name evidence="2" type="ORF">AWW66_07230</name>
</gene>
<keyword evidence="1" id="KW-0812">Transmembrane</keyword>
<keyword evidence="1" id="KW-1133">Transmembrane helix</keyword>
<evidence type="ECO:0000256" key="1">
    <source>
        <dbReference type="SAM" id="Phobius"/>
    </source>
</evidence>
<proteinExistence type="predicted"/>
<dbReference type="EMBL" id="LRQV01000016">
    <property type="protein sequence ID" value="KXK62593.1"/>
    <property type="molecule type" value="Genomic_DNA"/>
</dbReference>
<dbReference type="Proteomes" id="UP000070620">
    <property type="component" value="Unassembled WGS sequence"/>
</dbReference>
<feature type="transmembrane region" description="Helical" evidence="1">
    <location>
        <begin position="20"/>
        <end position="41"/>
    </location>
</feature>
<dbReference type="AlphaFoldDB" id="A0A136PW53"/>